<dbReference type="PANTHER" id="PTHR43806:SF11">
    <property type="entry name" value="CEREVISIN-RELATED"/>
    <property type="match status" value="1"/>
</dbReference>
<evidence type="ECO:0000256" key="1">
    <source>
        <dbReference type="ARBA" id="ARBA00011073"/>
    </source>
</evidence>
<accession>A0ABT2MUD4</accession>
<dbReference type="InterPro" id="IPR015500">
    <property type="entry name" value="Peptidase_S8_subtilisin-rel"/>
</dbReference>
<dbReference type="Proteomes" id="UP001525890">
    <property type="component" value="Unassembled WGS sequence"/>
</dbReference>
<dbReference type="SUPFAM" id="SSF52743">
    <property type="entry name" value="Subtilisin-like"/>
    <property type="match status" value="1"/>
</dbReference>
<dbReference type="PROSITE" id="PS51892">
    <property type="entry name" value="SUBTILASE"/>
    <property type="match status" value="1"/>
</dbReference>
<feature type="active site" description="Charge relay system" evidence="5">
    <location>
        <position position="193"/>
    </location>
</feature>
<gene>
    <name evidence="7" type="ORF">NG799_18740</name>
</gene>
<proteinExistence type="inferred from homology"/>
<dbReference type="InterPro" id="IPR023827">
    <property type="entry name" value="Peptidase_S8_Asp-AS"/>
</dbReference>
<dbReference type="Pfam" id="PF00082">
    <property type="entry name" value="Peptidase_S8"/>
    <property type="match status" value="1"/>
</dbReference>
<dbReference type="InterPro" id="IPR036852">
    <property type="entry name" value="Peptidase_S8/S53_dom_sf"/>
</dbReference>
<reference evidence="7 8" key="1">
    <citation type="journal article" date="2022" name="Front. Microbiol.">
        <title>High genomic differentiation and limited gene flow indicate recent cryptic speciation within the genus Laspinema (cyanobacteria).</title>
        <authorList>
            <person name="Stanojkovic A."/>
            <person name="Skoupy S."/>
            <person name="Skaloud P."/>
            <person name="Dvorak P."/>
        </authorList>
    </citation>
    <scope>NUCLEOTIDE SEQUENCE [LARGE SCALE GENOMIC DNA]</scope>
    <source>
        <strain evidence="7 8">D2a</strain>
    </source>
</reference>
<keyword evidence="2 5" id="KW-0645">Protease</keyword>
<evidence type="ECO:0000259" key="6">
    <source>
        <dbReference type="Pfam" id="PF00082"/>
    </source>
</evidence>
<dbReference type="InterPro" id="IPR050131">
    <property type="entry name" value="Peptidase_S8_subtilisin-like"/>
</dbReference>
<dbReference type="RefSeq" id="WP_368007875.1">
    <property type="nucleotide sequence ID" value="NZ_JAMXFF010000030.1"/>
</dbReference>
<dbReference type="PANTHER" id="PTHR43806">
    <property type="entry name" value="PEPTIDASE S8"/>
    <property type="match status" value="1"/>
</dbReference>
<feature type="active site" description="Charge relay system" evidence="5">
    <location>
        <position position="428"/>
    </location>
</feature>
<comment type="similarity">
    <text evidence="1 5">Belongs to the peptidase S8 family.</text>
</comment>
<comment type="caution">
    <text evidence="7">The sequence shown here is derived from an EMBL/GenBank/DDBJ whole genome shotgun (WGS) entry which is preliminary data.</text>
</comment>
<dbReference type="InterPro" id="IPR000209">
    <property type="entry name" value="Peptidase_S8/S53_dom"/>
</dbReference>
<feature type="active site" description="Charge relay system" evidence="5">
    <location>
        <position position="152"/>
    </location>
</feature>
<dbReference type="Gene3D" id="3.40.50.200">
    <property type="entry name" value="Peptidase S8/S53 domain"/>
    <property type="match status" value="1"/>
</dbReference>
<protein>
    <submittedName>
        <fullName evidence="7">S8 family peptidase</fullName>
    </submittedName>
</protein>
<keyword evidence="8" id="KW-1185">Reference proteome</keyword>
<evidence type="ECO:0000313" key="7">
    <source>
        <dbReference type="EMBL" id="MCT7968350.1"/>
    </source>
</evidence>
<name>A0ABT2MUD4_9CYAN</name>
<feature type="domain" description="Peptidase S8/S53" evidence="6">
    <location>
        <begin position="146"/>
        <end position="471"/>
    </location>
</feature>
<evidence type="ECO:0000256" key="2">
    <source>
        <dbReference type="ARBA" id="ARBA00022670"/>
    </source>
</evidence>
<organism evidence="7 8">
    <name type="scientific">Laspinema palackyanum D2a</name>
    <dbReference type="NCBI Taxonomy" id="2953684"/>
    <lineage>
        <taxon>Bacteria</taxon>
        <taxon>Bacillati</taxon>
        <taxon>Cyanobacteriota</taxon>
        <taxon>Cyanophyceae</taxon>
        <taxon>Oscillatoriophycideae</taxon>
        <taxon>Oscillatoriales</taxon>
        <taxon>Laspinemataceae</taxon>
        <taxon>Laspinema</taxon>
        <taxon>Laspinema palackyanum</taxon>
    </lineage>
</organism>
<keyword evidence="3 5" id="KW-0378">Hydrolase</keyword>
<dbReference type="CDD" id="cd04847">
    <property type="entry name" value="Peptidases_S8_Subtilisin_like_2"/>
    <property type="match status" value="1"/>
</dbReference>
<evidence type="ECO:0000256" key="3">
    <source>
        <dbReference type="ARBA" id="ARBA00022801"/>
    </source>
</evidence>
<evidence type="ECO:0000313" key="8">
    <source>
        <dbReference type="Proteomes" id="UP001525890"/>
    </source>
</evidence>
<dbReference type="PRINTS" id="PR00723">
    <property type="entry name" value="SUBTILISIN"/>
</dbReference>
<sequence length="707" mass="78949">MDVGISCINIEEQYSKCPKRESCKSDAEFKEKINQWLDKHNLTYEEWDDLYWKREQQLKSFLQNPLYRGEIVTSFAGDEVGISRLPDSFSCRIQILGTGLKDLLLNFPYIFDVSEADEFIAPSVTSNNSESDGEQFQLEAPQPNAPKVCIIDSGIQEIHPQLKVAISSNPYLSQSWVPGETNMTADYCRGGGHGTRVAGAVLYPRGIPQTGRQQAVCWLQNARILDAQNYLPKLLFPPDVLERIINIYYRQTKTRIYNHSIAGILPCRTQSMSSWAAAIDKLSWENDVLFIVAAGNIEARANYVTRPSIFVHIQAGCNYPEYLLESSARVANPAQSFQALTVGSVAHCTYNNPPLSSIAEENHPSAFSCSGPGIWDTIKPEVVEYGGDYVIDSSTPPNFTTPESVSPELIRSTRDGGKAVSADAVGTSFAAPKVTHIAAALEAAFPQESTLLYRALIVQSARLPVWTNNSDANLYHAIRTMGYGIPDINRALGNYPNRVTLTTRGLELIKARQARVYQVKVPEKFLAQGEGFDILIEITLSYVAEPRRTRRNRRKYLSTWLDWTCSKRGEDPVRFLDKVLKDYDAPEETEKDDGLFQWTLGRRQLGKGQTRPNGIDGIVKELSRSTGTVQKDWATIKSYELPKSFCIAVVGHTGWNQDSNAEVPFALAVSFEAVNSSIDVYTSFVEAEAKARTEIKPEQKIQIQQLV</sequence>
<evidence type="ECO:0000256" key="5">
    <source>
        <dbReference type="PROSITE-ProRule" id="PRU01240"/>
    </source>
</evidence>
<dbReference type="EMBL" id="JAMXFF010000030">
    <property type="protein sequence ID" value="MCT7968350.1"/>
    <property type="molecule type" value="Genomic_DNA"/>
</dbReference>
<dbReference type="InterPro" id="IPR034074">
    <property type="entry name" value="Y4bN_pept_dom"/>
</dbReference>
<evidence type="ECO:0000256" key="4">
    <source>
        <dbReference type="ARBA" id="ARBA00022825"/>
    </source>
</evidence>
<dbReference type="PROSITE" id="PS00136">
    <property type="entry name" value="SUBTILASE_ASP"/>
    <property type="match status" value="1"/>
</dbReference>
<keyword evidence="4 5" id="KW-0720">Serine protease</keyword>